<proteinExistence type="predicted"/>
<dbReference type="AlphaFoldDB" id="M0DZQ6"/>
<name>M0DZQ6_9EURY</name>
<dbReference type="RefSeq" id="WP_006628119.1">
    <property type="nucleotide sequence ID" value="NZ_AOJD01000021.1"/>
</dbReference>
<feature type="compositionally biased region" description="Low complexity" evidence="1">
    <location>
        <begin position="127"/>
        <end position="139"/>
    </location>
</feature>
<evidence type="ECO:0000313" key="3">
    <source>
        <dbReference type="EMBL" id="ELZ40187.1"/>
    </source>
</evidence>
<protein>
    <submittedName>
        <fullName evidence="3">Uncharacterized protein</fullName>
    </submittedName>
</protein>
<dbReference type="OrthoDB" id="269652at2157"/>
<gene>
    <name evidence="3" type="ORF">C472_02072</name>
</gene>
<reference evidence="3 4" key="1">
    <citation type="journal article" date="2014" name="PLoS Genet.">
        <title>Phylogenetically driven sequencing of extremely halophilic archaea reveals strategies for static and dynamic osmo-response.</title>
        <authorList>
            <person name="Becker E.A."/>
            <person name="Seitzer P.M."/>
            <person name="Tritt A."/>
            <person name="Larsen D."/>
            <person name="Krusor M."/>
            <person name="Yao A.I."/>
            <person name="Wu D."/>
            <person name="Madern D."/>
            <person name="Eisen J.A."/>
            <person name="Darling A.E."/>
            <person name="Facciotti M.T."/>
        </authorList>
    </citation>
    <scope>NUCLEOTIDE SEQUENCE [LARGE SCALE GENOMIC DNA]</scope>
    <source>
        <strain evidence="3 4">DSM 14210</strain>
    </source>
</reference>
<feature type="transmembrane region" description="Helical" evidence="2">
    <location>
        <begin position="56"/>
        <end position="74"/>
    </location>
</feature>
<feature type="transmembrane region" description="Helical" evidence="2">
    <location>
        <begin position="34"/>
        <end position="50"/>
    </location>
</feature>
<feature type="region of interest" description="Disordered" evidence="1">
    <location>
        <begin position="115"/>
        <end position="139"/>
    </location>
</feature>
<sequence length="259" mass="27659">MTDPSSPSDARTPPPTDRDALDDAVRGYRRAERAVSWTLALLVVGAFLAAVAALSFWPGIAVGAVLVVALRLPVYRRSGTTRLRTDASPEAVVRQFASERPPVLAFQWGVADDVRADGGDAPDRPTETATAAPDPPTGTRATYEFSYLLGLRSVALDFETEVRAAGDGADEADPDDASPGDAVATVDVDGTVDDRPWGSYAATVREAADGGSVVDVELRPTRRFDLRRLPQARVAERYYAPALAAQGYEVVERTVSVTR</sequence>
<accession>M0DZQ6</accession>
<feature type="region of interest" description="Disordered" evidence="1">
    <location>
        <begin position="1"/>
        <end position="21"/>
    </location>
</feature>
<dbReference type="EMBL" id="AOJD01000021">
    <property type="protein sequence ID" value="ELZ40187.1"/>
    <property type="molecule type" value="Genomic_DNA"/>
</dbReference>
<evidence type="ECO:0000256" key="2">
    <source>
        <dbReference type="SAM" id="Phobius"/>
    </source>
</evidence>
<evidence type="ECO:0000256" key="1">
    <source>
        <dbReference type="SAM" id="MobiDB-lite"/>
    </source>
</evidence>
<keyword evidence="2" id="KW-1133">Transmembrane helix</keyword>
<organism evidence="3 4">
    <name type="scientific">Halorubrum tebenquichense DSM 14210</name>
    <dbReference type="NCBI Taxonomy" id="1227485"/>
    <lineage>
        <taxon>Archaea</taxon>
        <taxon>Methanobacteriati</taxon>
        <taxon>Methanobacteriota</taxon>
        <taxon>Stenosarchaea group</taxon>
        <taxon>Halobacteria</taxon>
        <taxon>Halobacteriales</taxon>
        <taxon>Haloferacaceae</taxon>
        <taxon>Halorubrum</taxon>
    </lineage>
</organism>
<keyword evidence="4" id="KW-1185">Reference proteome</keyword>
<keyword evidence="2" id="KW-0812">Transmembrane</keyword>
<evidence type="ECO:0000313" key="4">
    <source>
        <dbReference type="Proteomes" id="UP000011523"/>
    </source>
</evidence>
<dbReference type="PATRIC" id="fig|1227485.3.peg.390"/>
<dbReference type="Proteomes" id="UP000011523">
    <property type="component" value="Unassembled WGS sequence"/>
</dbReference>
<feature type="compositionally biased region" description="Basic and acidic residues" evidence="1">
    <location>
        <begin position="115"/>
        <end position="126"/>
    </location>
</feature>
<comment type="caution">
    <text evidence="3">The sequence shown here is derived from an EMBL/GenBank/DDBJ whole genome shotgun (WGS) entry which is preliminary data.</text>
</comment>
<keyword evidence="2" id="KW-0472">Membrane</keyword>